<accession>A0A4S8M336</accession>
<evidence type="ECO:0000313" key="3">
    <source>
        <dbReference type="EMBL" id="THU96390.1"/>
    </source>
</evidence>
<dbReference type="Proteomes" id="UP000297245">
    <property type="component" value="Unassembled WGS sequence"/>
</dbReference>
<sequence>MDRLNYIISDGIVVRRAWIMFPESRAVKLTLLFCMVGSLAAVFIDAGLAAVKNGEAANISKFNVLILTLPLLFTNMIATLLIGHKTCAKAQCWGAAVPELSALYPVLIIVIAAAENAKPTTIGEMSSSQSIRFASGQASSSEGHRSMTESQSNAPGTTTLLEAEAAEPTGGNLT</sequence>
<evidence type="ECO:0000256" key="2">
    <source>
        <dbReference type="SAM" id="Phobius"/>
    </source>
</evidence>
<dbReference type="AlphaFoldDB" id="A0A4S8M336"/>
<gene>
    <name evidence="3" type="ORF">K435DRAFT_858607</name>
</gene>
<evidence type="ECO:0000256" key="1">
    <source>
        <dbReference type="SAM" id="MobiDB-lite"/>
    </source>
</evidence>
<feature type="region of interest" description="Disordered" evidence="1">
    <location>
        <begin position="138"/>
        <end position="174"/>
    </location>
</feature>
<dbReference type="EMBL" id="ML179178">
    <property type="protein sequence ID" value="THU96390.1"/>
    <property type="molecule type" value="Genomic_DNA"/>
</dbReference>
<name>A0A4S8M336_DENBC</name>
<keyword evidence="2" id="KW-0472">Membrane</keyword>
<dbReference type="OrthoDB" id="3174319at2759"/>
<reference evidence="3 4" key="1">
    <citation type="journal article" date="2019" name="Nat. Ecol. Evol.">
        <title>Megaphylogeny resolves global patterns of mushroom evolution.</title>
        <authorList>
            <person name="Varga T."/>
            <person name="Krizsan K."/>
            <person name="Foldi C."/>
            <person name="Dima B."/>
            <person name="Sanchez-Garcia M."/>
            <person name="Sanchez-Ramirez S."/>
            <person name="Szollosi G.J."/>
            <person name="Szarkandi J.G."/>
            <person name="Papp V."/>
            <person name="Albert L."/>
            <person name="Andreopoulos W."/>
            <person name="Angelini C."/>
            <person name="Antonin V."/>
            <person name="Barry K.W."/>
            <person name="Bougher N.L."/>
            <person name="Buchanan P."/>
            <person name="Buyck B."/>
            <person name="Bense V."/>
            <person name="Catcheside P."/>
            <person name="Chovatia M."/>
            <person name="Cooper J."/>
            <person name="Damon W."/>
            <person name="Desjardin D."/>
            <person name="Finy P."/>
            <person name="Geml J."/>
            <person name="Haridas S."/>
            <person name="Hughes K."/>
            <person name="Justo A."/>
            <person name="Karasinski D."/>
            <person name="Kautmanova I."/>
            <person name="Kiss B."/>
            <person name="Kocsube S."/>
            <person name="Kotiranta H."/>
            <person name="LaButti K.M."/>
            <person name="Lechner B.E."/>
            <person name="Liimatainen K."/>
            <person name="Lipzen A."/>
            <person name="Lukacs Z."/>
            <person name="Mihaltcheva S."/>
            <person name="Morgado L.N."/>
            <person name="Niskanen T."/>
            <person name="Noordeloos M.E."/>
            <person name="Ohm R.A."/>
            <person name="Ortiz-Santana B."/>
            <person name="Ovrebo C."/>
            <person name="Racz N."/>
            <person name="Riley R."/>
            <person name="Savchenko A."/>
            <person name="Shiryaev A."/>
            <person name="Soop K."/>
            <person name="Spirin V."/>
            <person name="Szebenyi C."/>
            <person name="Tomsovsky M."/>
            <person name="Tulloss R.E."/>
            <person name="Uehling J."/>
            <person name="Grigoriev I.V."/>
            <person name="Vagvolgyi C."/>
            <person name="Papp T."/>
            <person name="Martin F.M."/>
            <person name="Miettinen O."/>
            <person name="Hibbett D.S."/>
            <person name="Nagy L.G."/>
        </authorList>
    </citation>
    <scope>NUCLEOTIDE SEQUENCE [LARGE SCALE GENOMIC DNA]</scope>
    <source>
        <strain evidence="3 4">CBS 962.96</strain>
    </source>
</reference>
<proteinExistence type="predicted"/>
<feature type="transmembrane region" description="Helical" evidence="2">
    <location>
        <begin position="29"/>
        <end position="50"/>
    </location>
</feature>
<feature type="compositionally biased region" description="Polar residues" evidence="1">
    <location>
        <begin position="148"/>
        <end position="160"/>
    </location>
</feature>
<evidence type="ECO:0000313" key="4">
    <source>
        <dbReference type="Proteomes" id="UP000297245"/>
    </source>
</evidence>
<keyword evidence="2" id="KW-1133">Transmembrane helix</keyword>
<protein>
    <submittedName>
        <fullName evidence="3">Uncharacterized protein</fullName>
    </submittedName>
</protein>
<organism evidence="3 4">
    <name type="scientific">Dendrothele bispora (strain CBS 962.96)</name>
    <dbReference type="NCBI Taxonomy" id="1314807"/>
    <lineage>
        <taxon>Eukaryota</taxon>
        <taxon>Fungi</taxon>
        <taxon>Dikarya</taxon>
        <taxon>Basidiomycota</taxon>
        <taxon>Agaricomycotina</taxon>
        <taxon>Agaricomycetes</taxon>
        <taxon>Agaricomycetidae</taxon>
        <taxon>Agaricales</taxon>
        <taxon>Agaricales incertae sedis</taxon>
        <taxon>Dendrothele</taxon>
    </lineage>
</organism>
<keyword evidence="4" id="KW-1185">Reference proteome</keyword>
<keyword evidence="2" id="KW-0812">Transmembrane</keyword>
<feature type="transmembrane region" description="Helical" evidence="2">
    <location>
        <begin position="62"/>
        <end position="82"/>
    </location>
</feature>